<feature type="domain" description="HTH araC/xylS-type" evidence="4">
    <location>
        <begin position="153"/>
        <end position="250"/>
    </location>
</feature>
<dbReference type="Proteomes" id="UP001611383">
    <property type="component" value="Chromosome"/>
</dbReference>
<reference evidence="5 6" key="1">
    <citation type="submission" date="2019-08" db="EMBL/GenBank/DDBJ databases">
        <title>Archangium and Cystobacter genomes.</title>
        <authorList>
            <person name="Chen I.-C.K."/>
            <person name="Wielgoss S."/>
        </authorList>
    </citation>
    <scope>NUCLEOTIDE SEQUENCE [LARGE SCALE GENOMIC DNA]</scope>
    <source>
        <strain evidence="5 6">Cbm 6</strain>
    </source>
</reference>
<evidence type="ECO:0000256" key="1">
    <source>
        <dbReference type="ARBA" id="ARBA00023015"/>
    </source>
</evidence>
<dbReference type="PROSITE" id="PS00041">
    <property type="entry name" value="HTH_ARAC_FAMILY_1"/>
    <property type="match status" value="2"/>
</dbReference>
<keyword evidence="6" id="KW-1185">Reference proteome</keyword>
<keyword evidence="1" id="KW-0805">Transcription regulation</keyword>
<dbReference type="Gene3D" id="1.10.10.60">
    <property type="entry name" value="Homeodomain-like"/>
    <property type="match status" value="1"/>
</dbReference>
<dbReference type="RefSeq" id="WP_395806049.1">
    <property type="nucleotide sequence ID" value="NZ_CP043494.1"/>
</dbReference>
<dbReference type="InterPro" id="IPR018060">
    <property type="entry name" value="HTH_AraC"/>
</dbReference>
<evidence type="ECO:0000313" key="5">
    <source>
        <dbReference type="EMBL" id="WNG48478.1"/>
    </source>
</evidence>
<gene>
    <name evidence="5" type="ORF">F0U60_33425</name>
</gene>
<sequence>MATTPPWRGHLFFGPGRLLYAGPLGETRLHAHHSFQLVLSLGEPVPLSDSRQQVRACGAAVIPPDVGHAVVGAASAAVLLHVSPDDLVGRNLRTLGLARDSVTDWQRAGERLLSLVPRALPRHWHEAEALAQEMIRVLQVNTAVPRPAHPAVKRLLRLLPEMLEDDVSLEALAARVGLSASRLSHLFSAEVGLPLRPYILWLRLHRAAESLRRGAPLTTAAHAAGFTDSAHLSHTFRRMFGLSPSEIVGVVEWVLPPTE</sequence>
<keyword evidence="3" id="KW-0804">Transcription</keyword>
<organism evidence="5 6">
    <name type="scientific">Archangium minus</name>
    <dbReference type="NCBI Taxonomy" id="83450"/>
    <lineage>
        <taxon>Bacteria</taxon>
        <taxon>Pseudomonadati</taxon>
        <taxon>Myxococcota</taxon>
        <taxon>Myxococcia</taxon>
        <taxon>Myxococcales</taxon>
        <taxon>Cystobacterineae</taxon>
        <taxon>Archangiaceae</taxon>
        <taxon>Archangium</taxon>
    </lineage>
</organism>
<evidence type="ECO:0000313" key="6">
    <source>
        <dbReference type="Proteomes" id="UP001611383"/>
    </source>
</evidence>
<accession>A0ABY9WZA8</accession>
<dbReference type="SUPFAM" id="SSF46689">
    <property type="entry name" value="Homeodomain-like"/>
    <property type="match status" value="2"/>
</dbReference>
<dbReference type="SMART" id="SM00342">
    <property type="entry name" value="HTH_ARAC"/>
    <property type="match status" value="1"/>
</dbReference>
<dbReference type="InterPro" id="IPR050204">
    <property type="entry name" value="AraC_XylS_family_regulators"/>
</dbReference>
<dbReference type="PROSITE" id="PS01124">
    <property type="entry name" value="HTH_ARAC_FAMILY_2"/>
    <property type="match status" value="1"/>
</dbReference>
<dbReference type="PANTHER" id="PTHR46796">
    <property type="entry name" value="HTH-TYPE TRANSCRIPTIONAL ACTIVATOR RHAS-RELATED"/>
    <property type="match status" value="1"/>
</dbReference>
<name>A0ABY9WZA8_9BACT</name>
<evidence type="ECO:0000256" key="3">
    <source>
        <dbReference type="ARBA" id="ARBA00023163"/>
    </source>
</evidence>
<proteinExistence type="predicted"/>
<keyword evidence="2" id="KW-0238">DNA-binding</keyword>
<protein>
    <submittedName>
        <fullName evidence="5">Helix-turn-helix transcriptional regulator</fullName>
    </submittedName>
</protein>
<dbReference type="EMBL" id="CP043494">
    <property type="protein sequence ID" value="WNG48478.1"/>
    <property type="molecule type" value="Genomic_DNA"/>
</dbReference>
<evidence type="ECO:0000256" key="2">
    <source>
        <dbReference type="ARBA" id="ARBA00023125"/>
    </source>
</evidence>
<dbReference type="Pfam" id="PF12833">
    <property type="entry name" value="HTH_18"/>
    <property type="match status" value="1"/>
</dbReference>
<evidence type="ECO:0000259" key="4">
    <source>
        <dbReference type="PROSITE" id="PS01124"/>
    </source>
</evidence>
<dbReference type="InterPro" id="IPR009057">
    <property type="entry name" value="Homeodomain-like_sf"/>
</dbReference>
<dbReference type="InterPro" id="IPR018062">
    <property type="entry name" value="HTH_AraC-typ_CS"/>
</dbReference>